<proteinExistence type="predicted"/>
<reference evidence="1 2" key="1">
    <citation type="journal article" date="2018" name="Nat. Biotechnol.">
        <title>A standardized bacterial taxonomy based on genome phylogeny substantially revises the tree of life.</title>
        <authorList>
            <person name="Parks D.H."/>
            <person name="Chuvochina M."/>
            <person name="Waite D.W."/>
            <person name="Rinke C."/>
            <person name="Skarshewski A."/>
            <person name="Chaumeil P.A."/>
            <person name="Hugenholtz P."/>
        </authorList>
    </citation>
    <scope>NUCLEOTIDE SEQUENCE [LARGE SCALE GENOMIC DNA]</scope>
    <source>
        <strain evidence="1">UBA8733</strain>
    </source>
</reference>
<accession>A0A3B9GWB1</accession>
<protein>
    <submittedName>
        <fullName evidence="1">Uncharacterized protein</fullName>
    </submittedName>
</protein>
<dbReference type="Proteomes" id="UP000259610">
    <property type="component" value="Unassembled WGS sequence"/>
</dbReference>
<sequence length="145" mass="16656">MLETNWRLTAHGYGVPDSYGGSGPLYTEEMARSRAAFFDDRFCDQFELALLFLQNCDRRKTLNRNASSYGMKHTAENISREFGVRTDLGNYVANGVFIAAAAYDGYELRPVDTFSLNANLNISERSRKLFKDRDWVRHRLTDQPI</sequence>
<gene>
    <name evidence="1" type="ORF">DCG58_06090</name>
</gene>
<organism evidence="1 2">
    <name type="scientific">Hyphomonas adhaerens</name>
    <dbReference type="NCBI Taxonomy" id="81029"/>
    <lineage>
        <taxon>Bacteria</taxon>
        <taxon>Pseudomonadati</taxon>
        <taxon>Pseudomonadota</taxon>
        <taxon>Alphaproteobacteria</taxon>
        <taxon>Hyphomonadales</taxon>
        <taxon>Hyphomonadaceae</taxon>
        <taxon>Hyphomonas</taxon>
    </lineage>
</organism>
<dbReference type="EMBL" id="DMAN01000131">
    <property type="protein sequence ID" value="HAE26710.1"/>
    <property type="molecule type" value="Genomic_DNA"/>
</dbReference>
<name>A0A3B9GWB1_9PROT</name>
<evidence type="ECO:0000313" key="1">
    <source>
        <dbReference type="EMBL" id="HAE26710.1"/>
    </source>
</evidence>
<evidence type="ECO:0000313" key="2">
    <source>
        <dbReference type="Proteomes" id="UP000259610"/>
    </source>
</evidence>
<comment type="caution">
    <text evidence="1">The sequence shown here is derived from an EMBL/GenBank/DDBJ whole genome shotgun (WGS) entry which is preliminary data.</text>
</comment>
<dbReference type="AlphaFoldDB" id="A0A3B9GWB1"/>
<dbReference type="RefSeq" id="WP_281199068.1">
    <property type="nucleotide sequence ID" value="NZ_CALCOC010000220.1"/>
</dbReference>